<accession>A0ABV3WWP7</accession>
<dbReference type="Proteomes" id="UP001559025">
    <property type="component" value="Unassembled WGS sequence"/>
</dbReference>
<evidence type="ECO:0000313" key="2">
    <source>
        <dbReference type="EMBL" id="MEX4009111.1"/>
    </source>
</evidence>
<dbReference type="Pfam" id="PF09836">
    <property type="entry name" value="DUF2063"/>
    <property type="match status" value="1"/>
</dbReference>
<comment type="caution">
    <text evidence="2">The sequence shown here is derived from an EMBL/GenBank/DDBJ whole genome shotgun (WGS) entry which is preliminary data.</text>
</comment>
<proteinExistence type="predicted"/>
<organism evidence="2 3">
    <name type="scientific">Neoaquamicrobium sediminum</name>
    <dbReference type="NCBI Taxonomy" id="1849104"/>
    <lineage>
        <taxon>Bacteria</taxon>
        <taxon>Pseudomonadati</taxon>
        <taxon>Pseudomonadota</taxon>
        <taxon>Alphaproteobacteria</taxon>
        <taxon>Hyphomicrobiales</taxon>
        <taxon>Phyllobacteriaceae</taxon>
        <taxon>Neoaquamicrobium</taxon>
    </lineage>
</organism>
<dbReference type="GO" id="GO:0003677">
    <property type="term" value="F:DNA binding"/>
    <property type="evidence" value="ECO:0007669"/>
    <property type="project" value="UniProtKB-KW"/>
</dbReference>
<dbReference type="InterPro" id="IPR018640">
    <property type="entry name" value="DUF2063"/>
</dbReference>
<sequence>MQHATLEARFAAALTDPELPLPEGLTSARGQPDKLRFAVYRNNVHVSLVEALVRAFPVVYRIVGDTFFRAMARAYVAVHKPEDAVLIRYGASFSDFIASFTPAGSLAYLADVARLEYAWSEAYHAADVDPIGLQSLAAVASEMLPDTRLIAHPATRLLASSHAIGSIWAAHQQERVAPVQTAMAQTVLVTRPEAEVKASILPAVDAPFITALLAGDTIGDAAEEAGRHSSDFNPGAALAGLISLGAISGLQVNSQETF</sequence>
<gene>
    <name evidence="2" type="ORF">V1479_17505</name>
</gene>
<dbReference type="InterPro" id="IPR044922">
    <property type="entry name" value="DUF2063_N_sf"/>
</dbReference>
<protein>
    <submittedName>
        <fullName evidence="2">DNA-binding domain-containing protein</fullName>
    </submittedName>
</protein>
<keyword evidence="3" id="KW-1185">Reference proteome</keyword>
<reference evidence="2 3" key="1">
    <citation type="submission" date="2024-01" db="EMBL/GenBank/DDBJ databases">
        <title>New evidence supports the origin of RcGTA from prophage.</title>
        <authorList>
            <person name="Xu Y."/>
            <person name="Liu B."/>
            <person name="Chen F."/>
        </authorList>
    </citation>
    <scope>NUCLEOTIDE SEQUENCE [LARGE SCALE GENOMIC DNA]</scope>
    <source>
        <strain evidence="2 3">CBW1107-2</strain>
    </source>
</reference>
<evidence type="ECO:0000313" key="3">
    <source>
        <dbReference type="Proteomes" id="UP001559025"/>
    </source>
</evidence>
<evidence type="ECO:0000259" key="1">
    <source>
        <dbReference type="Pfam" id="PF09836"/>
    </source>
</evidence>
<keyword evidence="2" id="KW-0238">DNA-binding</keyword>
<dbReference type="RefSeq" id="WP_368804082.1">
    <property type="nucleotide sequence ID" value="NZ_JAZHFV010000006.1"/>
</dbReference>
<dbReference type="EMBL" id="JAZHFV010000006">
    <property type="protein sequence ID" value="MEX4009111.1"/>
    <property type="molecule type" value="Genomic_DNA"/>
</dbReference>
<name>A0ABV3WWP7_9HYPH</name>
<dbReference type="Gene3D" id="1.10.150.690">
    <property type="entry name" value="DUF2063"/>
    <property type="match status" value="1"/>
</dbReference>
<feature type="domain" description="Putative DNA-binding" evidence="1">
    <location>
        <begin position="7"/>
        <end position="97"/>
    </location>
</feature>